<dbReference type="AlphaFoldDB" id="A0A8S1NFT5"/>
<evidence type="ECO:0000313" key="2">
    <source>
        <dbReference type="Proteomes" id="UP000692954"/>
    </source>
</evidence>
<dbReference type="Proteomes" id="UP000692954">
    <property type="component" value="Unassembled WGS sequence"/>
</dbReference>
<proteinExistence type="predicted"/>
<reference evidence="1" key="1">
    <citation type="submission" date="2021-01" db="EMBL/GenBank/DDBJ databases">
        <authorList>
            <consortium name="Genoscope - CEA"/>
            <person name="William W."/>
        </authorList>
    </citation>
    <scope>NUCLEOTIDE SEQUENCE</scope>
</reference>
<evidence type="ECO:0000313" key="1">
    <source>
        <dbReference type="EMBL" id="CAD8091977.1"/>
    </source>
</evidence>
<protein>
    <submittedName>
        <fullName evidence="1">Uncharacterized protein</fullName>
    </submittedName>
</protein>
<dbReference type="EMBL" id="CAJJDN010000058">
    <property type="protein sequence ID" value="CAD8091977.1"/>
    <property type="molecule type" value="Genomic_DNA"/>
</dbReference>
<name>A0A8S1NFT5_9CILI</name>
<keyword evidence="2" id="KW-1185">Reference proteome</keyword>
<accession>A0A8S1NFT5</accession>
<gene>
    <name evidence="1" type="ORF">PSON_ATCC_30995.1.T0580153</name>
</gene>
<comment type="caution">
    <text evidence="1">The sequence shown here is derived from an EMBL/GenBank/DDBJ whole genome shotgun (WGS) entry which is preliminary data.</text>
</comment>
<sequence>MLLIAFCIENQERIRFLVFSFWLGNKRQFIIIKNYPNIPINVRRNDDQAYTKQSDYTKKYIISLLQTRKQMKYLQESNYNFDYK</sequence>
<organism evidence="1 2">
    <name type="scientific">Paramecium sonneborni</name>
    <dbReference type="NCBI Taxonomy" id="65129"/>
    <lineage>
        <taxon>Eukaryota</taxon>
        <taxon>Sar</taxon>
        <taxon>Alveolata</taxon>
        <taxon>Ciliophora</taxon>
        <taxon>Intramacronucleata</taxon>
        <taxon>Oligohymenophorea</taxon>
        <taxon>Peniculida</taxon>
        <taxon>Parameciidae</taxon>
        <taxon>Paramecium</taxon>
    </lineage>
</organism>